<name>A0A1C6TWF9_9ACTN</name>
<keyword evidence="6" id="KW-1185">Reference proteome</keyword>
<dbReference type="AlphaFoldDB" id="A0A1C6TWF9"/>
<dbReference type="InterPro" id="IPR008927">
    <property type="entry name" value="6-PGluconate_DH-like_C_sf"/>
</dbReference>
<dbReference type="InterPro" id="IPR006115">
    <property type="entry name" value="6PGDH_NADP-bd"/>
</dbReference>
<comment type="similarity">
    <text evidence="1">Belongs to the HIBADH-related family.</text>
</comment>
<dbReference type="InterPro" id="IPR036291">
    <property type="entry name" value="NAD(P)-bd_dom_sf"/>
</dbReference>
<dbReference type="PANTHER" id="PTHR43580:SF2">
    <property type="entry name" value="CYTOKINE-LIKE NUCLEAR FACTOR N-PAC"/>
    <property type="match status" value="1"/>
</dbReference>
<dbReference type="GO" id="GO:0050661">
    <property type="term" value="F:NADP binding"/>
    <property type="evidence" value="ECO:0007669"/>
    <property type="project" value="InterPro"/>
</dbReference>
<evidence type="ECO:0000313" key="5">
    <source>
        <dbReference type="EMBL" id="SCL46136.1"/>
    </source>
</evidence>
<dbReference type="InterPro" id="IPR051265">
    <property type="entry name" value="HIBADH-related_NP60_sf"/>
</dbReference>
<evidence type="ECO:0000259" key="4">
    <source>
        <dbReference type="Pfam" id="PF03446"/>
    </source>
</evidence>
<dbReference type="SUPFAM" id="SSF51735">
    <property type="entry name" value="NAD(P)-binding Rossmann-fold domains"/>
    <property type="match status" value="1"/>
</dbReference>
<evidence type="ECO:0000256" key="3">
    <source>
        <dbReference type="PIRSR" id="PIRSR000103-1"/>
    </source>
</evidence>
<dbReference type="Gene3D" id="3.40.50.720">
    <property type="entry name" value="NAD(P)-binding Rossmann-like Domain"/>
    <property type="match status" value="1"/>
</dbReference>
<proteinExistence type="inferred from homology"/>
<feature type="active site" evidence="3">
    <location>
        <position position="169"/>
    </location>
</feature>
<dbReference type="PIRSF" id="PIRSF000103">
    <property type="entry name" value="HIBADH"/>
    <property type="match status" value="1"/>
</dbReference>
<dbReference type="Proteomes" id="UP000199001">
    <property type="component" value="Unassembled WGS sequence"/>
</dbReference>
<dbReference type="RefSeq" id="WP_091095368.1">
    <property type="nucleotide sequence ID" value="NZ_FMHZ01000002.1"/>
</dbReference>
<evidence type="ECO:0000256" key="2">
    <source>
        <dbReference type="ARBA" id="ARBA00023002"/>
    </source>
</evidence>
<dbReference type="InterPro" id="IPR013328">
    <property type="entry name" value="6PGD_dom2"/>
</dbReference>
<sequence length="273" mass="26695">MTKIAVLGVGRMGASIALRLLDAGHQVTVWNRTAARAAPLGEAGATVARTPADAARAAEVAITMLTDAAAVDAVLFGPAGAARALPPGACLVEMSTIGPAAVRDLAARLPATVHLVDAPVGGSVAAARSGRLRVLAGGADAAVARVTPVLEALGSVRHCGATGSGAALKLVLNTALLVAVGGLADTLAVARAVGVDRTTALDALADGPLGGVLGRATAPDADFPVALAGKDLDLARDALGAVAAPLVRATRAALAAAPEPTSDIATLVTRERP</sequence>
<dbReference type="InterPro" id="IPR015815">
    <property type="entry name" value="HIBADH-related"/>
</dbReference>
<dbReference type="Gene3D" id="1.10.1040.10">
    <property type="entry name" value="N-(1-d-carboxylethyl)-l-norvaline Dehydrogenase, domain 2"/>
    <property type="match status" value="1"/>
</dbReference>
<evidence type="ECO:0000256" key="1">
    <source>
        <dbReference type="ARBA" id="ARBA00009080"/>
    </source>
</evidence>
<dbReference type="GO" id="GO:0016491">
    <property type="term" value="F:oxidoreductase activity"/>
    <property type="evidence" value="ECO:0007669"/>
    <property type="project" value="UniProtKB-KW"/>
</dbReference>
<reference evidence="6" key="1">
    <citation type="submission" date="2016-06" db="EMBL/GenBank/DDBJ databases">
        <authorList>
            <person name="Varghese N."/>
            <person name="Submissions Spin"/>
        </authorList>
    </citation>
    <scope>NUCLEOTIDE SEQUENCE [LARGE SCALE GENOMIC DNA]</scope>
    <source>
        <strain evidence="6">DSM 43903</strain>
    </source>
</reference>
<dbReference type="PANTHER" id="PTHR43580">
    <property type="entry name" value="OXIDOREDUCTASE GLYR1-RELATED"/>
    <property type="match status" value="1"/>
</dbReference>
<dbReference type="SUPFAM" id="SSF48179">
    <property type="entry name" value="6-phosphogluconate dehydrogenase C-terminal domain-like"/>
    <property type="match status" value="1"/>
</dbReference>
<protein>
    <submittedName>
        <fullName evidence="5">3-hydroxyisobutyrate dehydrogenase</fullName>
    </submittedName>
</protein>
<accession>A0A1C6TWF9</accession>
<gene>
    <name evidence="5" type="ORF">GA0070606_0928</name>
</gene>
<dbReference type="OrthoDB" id="5176214at2"/>
<keyword evidence="2" id="KW-0560">Oxidoreductase</keyword>
<organism evidence="5 6">
    <name type="scientific">Micromonospora citrea</name>
    <dbReference type="NCBI Taxonomy" id="47855"/>
    <lineage>
        <taxon>Bacteria</taxon>
        <taxon>Bacillati</taxon>
        <taxon>Actinomycetota</taxon>
        <taxon>Actinomycetes</taxon>
        <taxon>Micromonosporales</taxon>
        <taxon>Micromonosporaceae</taxon>
        <taxon>Micromonospora</taxon>
    </lineage>
</organism>
<feature type="domain" description="6-phosphogluconate dehydrogenase NADP-binding" evidence="4">
    <location>
        <begin position="3"/>
        <end position="156"/>
    </location>
</feature>
<dbReference type="Pfam" id="PF03446">
    <property type="entry name" value="NAD_binding_2"/>
    <property type="match status" value="1"/>
</dbReference>
<evidence type="ECO:0000313" key="6">
    <source>
        <dbReference type="Proteomes" id="UP000199001"/>
    </source>
</evidence>
<dbReference type="STRING" id="47855.GA0070606_0928"/>
<dbReference type="EMBL" id="FMHZ01000002">
    <property type="protein sequence ID" value="SCL46136.1"/>
    <property type="molecule type" value="Genomic_DNA"/>
</dbReference>